<evidence type="ECO:0000313" key="1">
    <source>
        <dbReference type="EMBL" id="MBA4467296.1"/>
    </source>
</evidence>
<dbReference type="AlphaFoldDB" id="A0A838WP24"/>
<reference evidence="1 2" key="1">
    <citation type="journal article" date="2020" name="J. Appl. Phycol.">
        <title>Morphological changes and genome evolution in Raphidiopsis raciborskii CS-506 after 23 years in culture.</title>
        <authorList>
            <person name="Willis A."/>
            <person name="Bent S.J."/>
            <person name="Jameson I.D."/>
        </authorList>
    </citation>
    <scope>NUCLEOTIDE SEQUENCE [LARGE SCALE GENOMIC DNA]</scope>
    <source>
        <strain evidence="1 2">CS-506_A</strain>
    </source>
</reference>
<name>A0A838WP24_9CYAN</name>
<evidence type="ECO:0000313" key="2">
    <source>
        <dbReference type="Proteomes" id="UP000538075"/>
    </source>
</evidence>
<proteinExistence type="predicted"/>
<sequence length="99" mass="11469">MEKVLTVINDVITSPRIPHEPYKQSLKNWAMYCLRERGFIVVYAQKGDFAVQLKGAEKLYFKVTTNAVEPEDNPQDNLNWIIWDNLSQKASFIPQDLPT</sequence>
<accession>A0A838WP24</accession>
<protein>
    <submittedName>
        <fullName evidence="1">Uncharacterized protein</fullName>
    </submittedName>
</protein>
<dbReference type="EMBL" id="VDFG01001261">
    <property type="protein sequence ID" value="MBA4467296.1"/>
    <property type="molecule type" value="Genomic_DNA"/>
</dbReference>
<organism evidence="1 2">
    <name type="scientific">Cylindrospermopsis raciborskii CS-506_A</name>
    <dbReference type="NCBI Taxonomy" id="2585140"/>
    <lineage>
        <taxon>Bacteria</taxon>
        <taxon>Bacillati</taxon>
        <taxon>Cyanobacteriota</taxon>
        <taxon>Cyanophyceae</taxon>
        <taxon>Nostocales</taxon>
        <taxon>Aphanizomenonaceae</taxon>
        <taxon>Cylindrospermopsis</taxon>
    </lineage>
</organism>
<comment type="caution">
    <text evidence="1">The sequence shown here is derived from an EMBL/GenBank/DDBJ whole genome shotgun (WGS) entry which is preliminary data.</text>
</comment>
<dbReference type="Proteomes" id="UP000538075">
    <property type="component" value="Unassembled WGS sequence"/>
</dbReference>
<gene>
    <name evidence="1" type="ORF">FHK98_18890</name>
</gene>